<dbReference type="PANTHER" id="PTHR33392">
    <property type="entry name" value="POLYISOPRENYL-TEICHOIC ACID--PEPTIDOGLYCAN TEICHOIC ACID TRANSFERASE TAGU"/>
    <property type="match status" value="1"/>
</dbReference>
<dbReference type="AlphaFoldDB" id="G8WMV9"/>
<proteinExistence type="inferred from homology"/>
<dbReference type="NCBIfam" id="TIGR00350">
    <property type="entry name" value="lytR_cpsA_psr"/>
    <property type="match status" value="1"/>
</dbReference>
<feature type="compositionally biased region" description="Low complexity" evidence="2">
    <location>
        <begin position="461"/>
        <end position="499"/>
    </location>
</feature>
<feature type="domain" description="Cell envelope-related transcriptional attenuator" evidence="4">
    <location>
        <begin position="177"/>
        <end position="332"/>
    </location>
</feature>
<keyword evidence="3" id="KW-0472">Membrane</keyword>
<reference evidence="6" key="1">
    <citation type="submission" date="2011-12" db="EMBL/GenBank/DDBJ databases">
        <title>Complete genome sequence of Streptomyces cattleya strain DSM 46488.</title>
        <authorList>
            <person name="Ou H.-Y."/>
            <person name="Li P."/>
            <person name="Zhao C."/>
            <person name="O'Hagan D."/>
            <person name="Deng Z."/>
        </authorList>
    </citation>
    <scope>NUCLEOTIDE SEQUENCE [LARGE SCALE GENOMIC DNA]</scope>
    <source>
        <strain evidence="6">ATCC 35852 / DSM 46488 / JCM 4925 / NBRC 14057 / NRRL 8057</strain>
    </source>
</reference>
<gene>
    <name evidence="5" type="ordered locus">SCATT_03070</name>
</gene>
<evidence type="ECO:0000313" key="5">
    <source>
        <dbReference type="EMBL" id="AEW92678.1"/>
    </source>
</evidence>
<name>G8WMV9_STREN</name>
<keyword evidence="3" id="KW-0812">Transmembrane</keyword>
<dbReference type="InterPro" id="IPR004474">
    <property type="entry name" value="LytR_CpsA_psr"/>
</dbReference>
<organism evidence="5 6">
    <name type="scientific">Streptantibioticus cattleyicolor (strain ATCC 35852 / DSM 46488 / JCM 4925 / NBRC 14057 / NRRL 8057)</name>
    <name type="common">Streptomyces cattleya</name>
    <dbReference type="NCBI Taxonomy" id="1003195"/>
    <lineage>
        <taxon>Bacteria</taxon>
        <taxon>Bacillati</taxon>
        <taxon>Actinomycetota</taxon>
        <taxon>Actinomycetes</taxon>
        <taxon>Kitasatosporales</taxon>
        <taxon>Streptomycetaceae</taxon>
        <taxon>Streptantibioticus</taxon>
    </lineage>
</organism>
<feature type="region of interest" description="Disordered" evidence="2">
    <location>
        <begin position="461"/>
        <end position="510"/>
    </location>
</feature>
<dbReference type="EMBL" id="CP003219">
    <property type="protein sequence ID" value="AEW92678.1"/>
    <property type="molecule type" value="Genomic_DNA"/>
</dbReference>
<keyword evidence="6" id="KW-1185">Reference proteome</keyword>
<comment type="similarity">
    <text evidence="1">Belongs to the LytR/CpsA/Psr (LCP) family.</text>
</comment>
<feature type="compositionally biased region" description="Pro residues" evidence="2">
    <location>
        <begin position="51"/>
        <end position="65"/>
    </location>
</feature>
<dbReference type="HOGENOM" id="CLU_016455_0_0_11"/>
<feature type="transmembrane region" description="Helical" evidence="3">
    <location>
        <begin position="94"/>
        <end position="117"/>
    </location>
</feature>
<dbReference type="KEGG" id="scy:SCATT_03070"/>
<evidence type="ECO:0000259" key="4">
    <source>
        <dbReference type="Pfam" id="PF03816"/>
    </source>
</evidence>
<dbReference type="STRING" id="1003195.SCATT_03070"/>
<sequence length="544" mass="54899">MLPRRPGPRDRGPAPATRRRTAGTTPVPGQRARGAALSESADGSEEDGPERPGPPAPGAKPPPASAPASPAGGDGADDDTAGDPAPVPARRRRVLRAVTVAGCLFTLLVVGIGALVYEDLSGNLRGLPLFGGTTGDAGRERPDAFGRTPVNVLVIGSDTRATADDCAIGGDCGPGENADVEMVVHLAADRAGATVLSVPRDTVTDLPACRDAHAGTVVPAHHGQLNSTLQYGPGCTVAAVHQLTGIPIDHFLMVDFAGVVRLSDVAGGVPVCVSDDVYDPYSHLKLTRGEHVLKGMAVLQFVRSRHAFGDGSDLGRTYAQHLYLAALVRTLKAAGTLSRPATVYSLADAATRALTVDTGLDSLHKLLGLADDIDKVPPSRVTFVTMQSVPDPGDPDRVLVAPAARKLFEAIAADRPLTPAGAARPAAGPAPPPARPAVTPSATVARAGGLPVFRPGVVAPASSAPPVAASSSVPAPASASASPASSASASPDAGSPLADAHPRSADQGGECAQVSRFPTVLLGGVAMTPVQAYAASRGVPLSAP</sequence>
<evidence type="ECO:0000256" key="3">
    <source>
        <dbReference type="SAM" id="Phobius"/>
    </source>
</evidence>
<dbReference type="PANTHER" id="PTHR33392:SF6">
    <property type="entry name" value="POLYISOPRENYL-TEICHOIC ACID--PEPTIDOGLYCAN TEICHOIC ACID TRANSFERASE TAGU"/>
    <property type="match status" value="1"/>
</dbReference>
<dbReference type="Pfam" id="PF03816">
    <property type="entry name" value="LytR_cpsA_psr"/>
    <property type="match status" value="1"/>
</dbReference>
<dbReference type="Proteomes" id="UP000007842">
    <property type="component" value="Chromosome"/>
</dbReference>
<evidence type="ECO:0000313" key="6">
    <source>
        <dbReference type="Proteomes" id="UP000007842"/>
    </source>
</evidence>
<accession>G8WMV9</accession>
<dbReference type="eggNOG" id="COG1316">
    <property type="taxonomic scope" value="Bacteria"/>
</dbReference>
<feature type="region of interest" description="Disordered" evidence="2">
    <location>
        <begin position="419"/>
        <end position="441"/>
    </location>
</feature>
<keyword evidence="3" id="KW-1133">Transmembrane helix</keyword>
<evidence type="ECO:0000256" key="1">
    <source>
        <dbReference type="ARBA" id="ARBA00006068"/>
    </source>
</evidence>
<feature type="region of interest" description="Disordered" evidence="2">
    <location>
        <begin position="1"/>
        <end position="87"/>
    </location>
</feature>
<protein>
    <submittedName>
        <fullName evidence="5">Transcriptional regulator</fullName>
    </submittedName>
</protein>
<dbReference type="Gene3D" id="3.40.630.190">
    <property type="entry name" value="LCP protein"/>
    <property type="match status" value="1"/>
</dbReference>
<dbReference type="PATRIC" id="fig|1003195.29.peg.301"/>
<dbReference type="InterPro" id="IPR050922">
    <property type="entry name" value="LytR/CpsA/Psr_CW_biosynth"/>
</dbReference>
<evidence type="ECO:0000256" key="2">
    <source>
        <dbReference type="SAM" id="MobiDB-lite"/>
    </source>
</evidence>